<evidence type="ECO:0000259" key="9">
    <source>
        <dbReference type="Pfam" id="PF09169"/>
    </source>
</evidence>
<sequence>MNVENDVEVENIFLNNVNEPEIDKPLSPTLNSGWVKSFNRKSHRKSRVNLVNRFELGKNEKTVDKQIQDFNEESFSIQENEDLLNCFERLEEIEKNRNTVYKVLLQNTKSNLTFKKPISPAPKRLKSLHSPKKTEETKLESKASNVIQDVCEKIIVNHQSPIELPKTSNFQTATGKAISITKENIEKHSKIFEDIINSSQSDNKRQNKFSSLKKVSEGTEKITNESKISFTQEICDSGVSDTQLMCALDNVLTVKNSAYSDNNGFKGFSRKNLADSLSASCRFNSFHNVLKNSEKRKLEDSNSFSNKKLRLDIDLKTSNCGFSSASGKKFEISTQAVNKGRQIFNDLDKIGKEFQFIRACDKEISANVETKNQLNKCSNLLPMDIKRFPASTAASFDGFSKASGTKISVPVSALNKAKNVFENIDLDIDLKPLMSEKKLGDSSEIKDSKSHASIKDKLKYFDKLIGDDCDFVPRSNFVLPQIEKNASNIQPATHIKNKLDYFDKLLQEEDKNDGNFSNIVKISQNLGKFSSAAGKSLQLSTLKRTSTVFDDVSDKTPFSFSTPTRSFNTSDASIKKSKRKLGISSCRQISIPESKLEKAKLIFDEDFNGISPIKHLNPIPSAPQSYNSCSTPVRNVQPSVNFNVLKEDVDIKNVVIEEISNVLKLKDDSLVTFDTLSEKNATDFEIDLKNEVKKLEERLTVMKTRHKIFEKLKEEKSDCDKKPKPGILYTSKIHNDKMSLKTFVHGEKVGQNVIEDLFCITPKNATDIHFKDCAATIITADGATVVPNVKNLIGLGEIEIAFKAMTGVDPKLIHKGWIKNHYKWIIWKLASYERTFPCYFKTALSVEHVIQQLKYRYDREIDKVQRSAIRKILEKDDAPQKRMVLCVSDIKKLNVNNYEIELTDGWYSIRTVIDEPLSHQILNKNLQIGTKIITCGAELLNCDGCHPLDVTDLTCLKINFNCTRRAKWDTKLGYQKFVEPFPIPVHTVHPYGGIISSVDVFIARVYPFRYLDKSESRSVWRNKKAEERRQQEWENDRFKRLEKLEEDIRKECTLVYDKENKNGFKRNNNKVDISDITCPMRLLEVIENSNDPISIQESLTPSQKSLLLDYKSKLLVQQQHEMQTKIKNSAEKLKMAKREVVPLLKMLVVDMNGSSTKGFNFLLWRPTECHVQILKENRRLTAYNVLPKMNGDLYASSRTVFKEKPNTDITSIFKRKLVRIEELDCLNLSKNFNEFDTVGIVVEISAESDSQEIWLCNNSGRLLVIKIFETPATCLLLDGLKRGQVTSVCNLVFRGLSDDVCRACADHFTVFSSYPKYKHLQNGLDDLKKELPEDVNKMLEDCDNRIEKWKEQSSKSSFSVVYDYDEEDTTLMTSKLTSTDIALSLIDMDKFI</sequence>
<evidence type="ECO:0000256" key="4">
    <source>
        <dbReference type="ARBA" id="ARBA00023172"/>
    </source>
</evidence>
<dbReference type="InterPro" id="IPR015188">
    <property type="entry name" value="BRCA2_OB_3"/>
</dbReference>
<dbReference type="Gene3D" id="2.40.50.140">
    <property type="entry name" value="Nucleic acid-binding proteins"/>
    <property type="match status" value="4"/>
</dbReference>
<dbReference type="GO" id="GO:0006355">
    <property type="term" value="P:regulation of DNA-templated transcription"/>
    <property type="evidence" value="ECO:0007669"/>
    <property type="project" value="TreeGrafter"/>
</dbReference>
<dbReference type="PROSITE" id="PS50138">
    <property type="entry name" value="BRCA2_REPEAT"/>
    <property type="match status" value="3"/>
</dbReference>
<evidence type="ECO:0000256" key="3">
    <source>
        <dbReference type="ARBA" id="ARBA00023125"/>
    </source>
</evidence>
<dbReference type="GO" id="GO:0005634">
    <property type="term" value="C:nucleus"/>
    <property type="evidence" value="ECO:0007669"/>
    <property type="project" value="TreeGrafter"/>
</dbReference>
<gene>
    <name evidence="10" type="ORF">PSYICH_LOCUS2753</name>
</gene>
<dbReference type="PANTHER" id="PTHR11289:SF0">
    <property type="entry name" value="BREAST CANCER TYPE 2 SUSCEPTIBILITY PROTEIN"/>
    <property type="match status" value="1"/>
</dbReference>
<keyword evidence="3" id="KW-0238">DNA-binding</keyword>
<feature type="domain" description="BRCA2 OB3" evidence="8">
    <location>
        <begin position="1215"/>
        <end position="1349"/>
    </location>
</feature>
<evidence type="ECO:0000313" key="11">
    <source>
        <dbReference type="Proteomes" id="UP001153636"/>
    </source>
</evidence>
<feature type="region of interest" description="Disordered" evidence="6">
    <location>
        <begin position="118"/>
        <end position="139"/>
    </location>
</feature>
<dbReference type="PANTHER" id="PTHR11289">
    <property type="entry name" value="BREAST CANCER TYPE 2 SUSCEPTIBILITY PROTEIN BRCA2"/>
    <property type="match status" value="1"/>
</dbReference>
<dbReference type="GO" id="GO:0003677">
    <property type="term" value="F:DNA binding"/>
    <property type="evidence" value="ECO:0007669"/>
    <property type="project" value="UniProtKB-KW"/>
</dbReference>
<dbReference type="Pfam" id="PF09103">
    <property type="entry name" value="BRCA-2_OB1"/>
    <property type="match status" value="1"/>
</dbReference>
<evidence type="ECO:0000256" key="6">
    <source>
        <dbReference type="SAM" id="MobiDB-lite"/>
    </source>
</evidence>
<dbReference type="Proteomes" id="UP001153636">
    <property type="component" value="Chromosome 11"/>
</dbReference>
<evidence type="ECO:0000256" key="2">
    <source>
        <dbReference type="ARBA" id="ARBA00022763"/>
    </source>
</evidence>
<name>A0A9P0CKZ2_9CUCU</name>
<evidence type="ECO:0000256" key="1">
    <source>
        <dbReference type="ARBA" id="ARBA00022737"/>
    </source>
</evidence>
<accession>A0A9P0CKZ2</accession>
<dbReference type="CDD" id="cd04493">
    <property type="entry name" value="BRCA2DBD_OB1"/>
    <property type="match status" value="1"/>
</dbReference>
<evidence type="ECO:0000259" key="8">
    <source>
        <dbReference type="Pfam" id="PF09104"/>
    </source>
</evidence>
<dbReference type="InterPro" id="IPR036315">
    <property type="entry name" value="BRCA2_hlx_sf"/>
</dbReference>
<dbReference type="OrthoDB" id="21095at2759"/>
<evidence type="ECO:0000313" key="10">
    <source>
        <dbReference type="EMBL" id="CAH1101064.1"/>
    </source>
</evidence>
<keyword evidence="1" id="KW-0677">Repeat</keyword>
<keyword evidence="2" id="KW-0227">DNA damage</keyword>
<dbReference type="SUPFAM" id="SSF50249">
    <property type="entry name" value="Nucleic acid-binding proteins"/>
    <property type="match status" value="3"/>
</dbReference>
<dbReference type="Pfam" id="PF09104">
    <property type="entry name" value="BRCA-2_OB3"/>
    <property type="match status" value="1"/>
</dbReference>
<dbReference type="GO" id="GO:0000724">
    <property type="term" value="P:double-strand break repair via homologous recombination"/>
    <property type="evidence" value="ECO:0007669"/>
    <property type="project" value="InterPro"/>
</dbReference>
<evidence type="ECO:0000256" key="5">
    <source>
        <dbReference type="ARBA" id="ARBA00023204"/>
    </source>
</evidence>
<dbReference type="InterPro" id="IPR015187">
    <property type="entry name" value="BRCA2_OB_1"/>
</dbReference>
<dbReference type="InterPro" id="IPR015525">
    <property type="entry name" value="BRCA2"/>
</dbReference>
<evidence type="ECO:0008006" key="12">
    <source>
        <dbReference type="Google" id="ProtNLM"/>
    </source>
</evidence>
<dbReference type="InterPro" id="IPR015252">
    <property type="entry name" value="BRCA2_hlx"/>
</dbReference>
<reference evidence="10" key="1">
    <citation type="submission" date="2022-01" db="EMBL/GenBank/DDBJ databases">
        <authorList>
            <person name="King R."/>
        </authorList>
    </citation>
    <scope>NUCLEOTIDE SEQUENCE</scope>
</reference>
<keyword evidence="4" id="KW-0233">DNA recombination</keyword>
<feature type="domain" description="BRCA2 OB1" evidence="7">
    <location>
        <begin position="867"/>
        <end position="976"/>
    </location>
</feature>
<protein>
    <recommendedName>
        <fullName evidence="12">Tower domain-containing protein</fullName>
    </recommendedName>
</protein>
<dbReference type="SUPFAM" id="SSF81878">
    <property type="entry name" value="BRCA2 tower domain"/>
    <property type="match status" value="1"/>
</dbReference>
<dbReference type="EMBL" id="OV651823">
    <property type="protein sequence ID" value="CAH1101064.1"/>
    <property type="molecule type" value="Genomic_DNA"/>
</dbReference>
<keyword evidence="11" id="KW-1185">Reference proteome</keyword>
<evidence type="ECO:0000259" key="7">
    <source>
        <dbReference type="Pfam" id="PF09103"/>
    </source>
</evidence>
<feature type="domain" description="Breast cancer type 2 susceptibility protein helical" evidence="9">
    <location>
        <begin position="715"/>
        <end position="863"/>
    </location>
</feature>
<dbReference type="InterPro" id="IPR012340">
    <property type="entry name" value="NA-bd_OB-fold"/>
</dbReference>
<dbReference type="Pfam" id="PF09169">
    <property type="entry name" value="BRCA-2_helical"/>
    <property type="match status" value="1"/>
</dbReference>
<organism evidence="10 11">
    <name type="scientific">Psylliodes chrysocephalus</name>
    <dbReference type="NCBI Taxonomy" id="3402493"/>
    <lineage>
        <taxon>Eukaryota</taxon>
        <taxon>Metazoa</taxon>
        <taxon>Ecdysozoa</taxon>
        <taxon>Arthropoda</taxon>
        <taxon>Hexapoda</taxon>
        <taxon>Insecta</taxon>
        <taxon>Pterygota</taxon>
        <taxon>Neoptera</taxon>
        <taxon>Endopterygota</taxon>
        <taxon>Coleoptera</taxon>
        <taxon>Polyphaga</taxon>
        <taxon>Cucujiformia</taxon>
        <taxon>Chrysomeloidea</taxon>
        <taxon>Chrysomelidae</taxon>
        <taxon>Galerucinae</taxon>
        <taxon>Alticini</taxon>
        <taxon>Psylliodes</taxon>
    </lineage>
</organism>
<dbReference type="SUPFAM" id="SSF81872">
    <property type="entry name" value="BRCA2 helical domain"/>
    <property type="match status" value="1"/>
</dbReference>
<dbReference type="InterPro" id="IPR002093">
    <property type="entry name" value="BRCA2_repeat"/>
</dbReference>
<proteinExistence type="predicted"/>
<keyword evidence="5" id="KW-0234">DNA repair</keyword>